<dbReference type="HOGENOM" id="CLU_011252_2_1_9"/>
<keyword evidence="6 8" id="KW-0694">RNA-binding</keyword>
<evidence type="ECO:0000256" key="6">
    <source>
        <dbReference type="ARBA" id="ARBA00022884"/>
    </source>
</evidence>
<dbReference type="InterPro" id="IPR007696">
    <property type="entry name" value="DNA_mismatch_repair_MutS_core"/>
</dbReference>
<dbReference type="InterPro" id="IPR036187">
    <property type="entry name" value="DNA_mismatch_repair_MutS_sf"/>
</dbReference>
<keyword evidence="12" id="KW-1185">Reference proteome</keyword>
<reference evidence="11 12" key="1">
    <citation type="submission" date="2013-12" db="EMBL/GenBank/DDBJ databases">
        <authorList>
            <consortium name="DOE Joint Genome Institute"/>
            <person name="Smidt H."/>
            <person name="Huntemann M."/>
            <person name="Han J."/>
            <person name="Chen A."/>
            <person name="Kyrpides N."/>
            <person name="Mavromatis K."/>
            <person name="Markowitz V."/>
            <person name="Palaniappan K."/>
            <person name="Ivanova N."/>
            <person name="Schaumberg A."/>
            <person name="Pati A."/>
            <person name="Liolios K."/>
            <person name="Nordberg H.P."/>
            <person name="Cantor M.N."/>
            <person name="Hua S.X."/>
            <person name="Woyke T."/>
        </authorList>
    </citation>
    <scope>NUCLEOTIDE SEQUENCE [LARGE SCALE GENOMIC DNA]</scope>
    <source>
        <strain evidence="12">DSM 15288</strain>
    </source>
</reference>
<comment type="subunit">
    <text evidence="8">Homodimer. Binds to stalled ribosomes, contacting rRNA.</text>
</comment>
<dbReference type="InterPro" id="IPR000432">
    <property type="entry name" value="DNA_mismatch_repair_MutS_C"/>
</dbReference>
<evidence type="ECO:0000256" key="7">
    <source>
        <dbReference type="ARBA" id="ARBA00023125"/>
    </source>
</evidence>
<dbReference type="RefSeq" id="WP_006718947.1">
    <property type="nucleotide sequence ID" value="NZ_CP007032.1"/>
</dbReference>
<dbReference type="SMART" id="SM00533">
    <property type="entry name" value="MUTSd"/>
    <property type="match status" value="1"/>
</dbReference>
<dbReference type="Pfam" id="PF20297">
    <property type="entry name" value="MSSS"/>
    <property type="match status" value="1"/>
</dbReference>
<dbReference type="PROSITE" id="PS00486">
    <property type="entry name" value="DNA_MISMATCH_REPAIR_2"/>
    <property type="match status" value="1"/>
</dbReference>
<dbReference type="PANTHER" id="PTHR48466">
    <property type="entry name" value="OS10G0509000 PROTEIN-RELATED"/>
    <property type="match status" value="1"/>
</dbReference>
<comment type="function">
    <text evidence="8">Endonuclease that is involved in the suppression of homologous recombination and thus may have a key role in the control of bacterial genetic diversity.</text>
</comment>
<keyword evidence="8" id="KW-0255">Endonuclease</keyword>
<dbReference type="InterPro" id="IPR027417">
    <property type="entry name" value="P-loop_NTPase"/>
</dbReference>
<dbReference type="InterPro" id="IPR036063">
    <property type="entry name" value="Smr_dom_sf"/>
</dbReference>
<sequence length="792" mass="88057">MVINERVIHKLDFDKILERLAGHCLLPRAREIAEALRPYNNQDQVQNALAETGEGKALLRVNPLFSVRGAKEIRPLLERCLRGGTLSPEELLHIRDTLKAARQIKQSLLEGKMETPHLQEIVLGIDPPKGIEDEISRCISEEGSVADQASPQLGEFRRSITRLQQRIRDTLEGIVRNSAYQKILQDPIITQRSDRYVVPVKQEYRQAFSGIVHDQSASGATLYIEPMAVVNLGNELREVILKEQREVQRILLQLSAQVEGEAERIADAHEALAQVDFILAKSHLSESMNSGAPELSDQQEIKLVQARHPLLSGSVVPLNIELGKRFDTIVITGPNTGGKTVALRTVGLLSAMAQSGLHIPAEANSRLGIFTQIFVDIGDEQSVEQSLSTFSGHMKNIVDIVLGADSHSLILLDEIGAGTDPTEGAALAMSIITELHERGCRIIATTHYGALKSFAYNTPRVENASVEFDVETLRPTYRLLIGIPGKSNAFYIASRLGLNDTVLERAKSFVTEREMQVADLIDNLEDTQRDIEREKRRIQEERKTIETESSQLKAKSLKLEEDYQELLALAQDEATEVLRQTRHEAELLIEDLKQALKEENKDQHAIEHARQRIKKLSNKVGTKEKEIRTSAGGGINPEEIKLGQTLYLTKLRQKGHVLKLPTDNGEVLVQVGVMKLNVQLSEVRLVQEEKVSTPRRAETFGQGRIGMSKAQNVRTEIDLRGMMVKEATEELDKYLDDAVLTGAGLVYIIHGKGTGALRAGIQEFLKGHPHVQSFRLGQHGEGDLGVTVVELK</sequence>
<dbReference type="Gene3D" id="3.40.50.300">
    <property type="entry name" value="P-loop containing nucleotide triphosphate hydrolases"/>
    <property type="match status" value="1"/>
</dbReference>
<dbReference type="GO" id="GO:0045910">
    <property type="term" value="P:negative regulation of DNA recombination"/>
    <property type="evidence" value="ECO:0007669"/>
    <property type="project" value="InterPro"/>
</dbReference>
<protein>
    <recommendedName>
        <fullName evidence="8">Endonuclease MutS2</fullName>
        <ecNumber evidence="8">3.1.-.-</ecNumber>
    </recommendedName>
    <alternativeName>
        <fullName evidence="8">Ribosome-associated protein quality control-upstream factor</fullName>
        <shortName evidence="8">RQC-upstream factor</shortName>
        <shortName evidence="8">RqcU</shortName>
        <ecNumber evidence="8">3.6.4.-</ecNumber>
    </alternativeName>
</protein>
<dbReference type="SMART" id="SM00534">
    <property type="entry name" value="MUTSac"/>
    <property type="match status" value="1"/>
</dbReference>
<dbReference type="InterPro" id="IPR005747">
    <property type="entry name" value="MutS2"/>
</dbReference>
<keyword evidence="7 8" id="KW-0238">DNA-binding</keyword>
<name>W0E4V4_9FIRM</name>
<dbReference type="GO" id="GO:0004519">
    <property type="term" value="F:endonuclease activity"/>
    <property type="evidence" value="ECO:0007669"/>
    <property type="project" value="UniProtKB-UniRule"/>
</dbReference>
<dbReference type="GO" id="GO:0006298">
    <property type="term" value="P:mismatch repair"/>
    <property type="evidence" value="ECO:0007669"/>
    <property type="project" value="InterPro"/>
</dbReference>
<dbReference type="SUPFAM" id="SSF52540">
    <property type="entry name" value="P-loop containing nucleoside triphosphate hydrolases"/>
    <property type="match status" value="1"/>
</dbReference>
<dbReference type="Gene3D" id="3.30.1370.110">
    <property type="match status" value="1"/>
</dbReference>
<feature type="domain" description="Smr" evidence="10">
    <location>
        <begin position="717"/>
        <end position="792"/>
    </location>
</feature>
<dbReference type="OrthoDB" id="9808166at2"/>
<evidence type="ECO:0000256" key="3">
    <source>
        <dbReference type="ARBA" id="ARBA00022741"/>
    </source>
</evidence>
<dbReference type="eggNOG" id="COG1193">
    <property type="taxonomic scope" value="Bacteria"/>
</dbReference>
<dbReference type="GO" id="GO:0030983">
    <property type="term" value="F:mismatched DNA binding"/>
    <property type="evidence" value="ECO:0007669"/>
    <property type="project" value="InterPro"/>
</dbReference>
<dbReference type="InterPro" id="IPR045076">
    <property type="entry name" value="MutS"/>
</dbReference>
<keyword evidence="4 8" id="KW-0378">Hydrolase</keyword>
<dbReference type="KEGG" id="dmt:DESME_00665"/>
<keyword evidence="9" id="KW-0175">Coiled coil</keyword>
<dbReference type="SMART" id="SM00463">
    <property type="entry name" value="SMR"/>
    <property type="match status" value="1"/>
</dbReference>
<dbReference type="CDD" id="cd03280">
    <property type="entry name" value="ABC_MutS2"/>
    <property type="match status" value="1"/>
</dbReference>
<keyword evidence="2 8" id="KW-0699">rRNA-binding</keyword>
<dbReference type="GO" id="GO:0140664">
    <property type="term" value="F:ATP-dependent DNA damage sensor activity"/>
    <property type="evidence" value="ECO:0007669"/>
    <property type="project" value="InterPro"/>
</dbReference>
<dbReference type="SUPFAM" id="SSF160443">
    <property type="entry name" value="SMR domain-like"/>
    <property type="match status" value="1"/>
</dbReference>
<gene>
    <name evidence="8" type="primary">mutS2</name>
    <name evidence="8" type="synonym">rqcU</name>
    <name evidence="11" type="ORF">DESME_00665</name>
</gene>
<dbReference type="InterPro" id="IPR002625">
    <property type="entry name" value="Smr_dom"/>
</dbReference>
<evidence type="ECO:0000259" key="10">
    <source>
        <dbReference type="PROSITE" id="PS50828"/>
    </source>
</evidence>
<feature type="coiled-coil region" evidence="9">
    <location>
        <begin position="517"/>
        <end position="626"/>
    </location>
</feature>
<dbReference type="EC" id="3.1.-.-" evidence="8"/>
<keyword evidence="5 8" id="KW-0067">ATP-binding</keyword>
<accession>W0E4V4</accession>
<evidence type="ECO:0000313" key="12">
    <source>
        <dbReference type="Proteomes" id="UP000010847"/>
    </source>
</evidence>
<dbReference type="EMBL" id="CP007032">
    <property type="protein sequence ID" value="AHF05772.1"/>
    <property type="molecule type" value="Genomic_DNA"/>
</dbReference>
<proteinExistence type="inferred from homology"/>
<comment type="similarity">
    <text evidence="8">Belongs to the DNA mismatch repair MutS family. MutS2 subfamily.</text>
</comment>
<dbReference type="HAMAP" id="MF_00092">
    <property type="entry name" value="MutS2"/>
    <property type="match status" value="1"/>
</dbReference>
<dbReference type="GO" id="GO:0019843">
    <property type="term" value="F:rRNA binding"/>
    <property type="evidence" value="ECO:0007669"/>
    <property type="project" value="UniProtKB-UniRule"/>
</dbReference>
<evidence type="ECO:0000256" key="9">
    <source>
        <dbReference type="SAM" id="Coils"/>
    </source>
</evidence>
<dbReference type="FunFam" id="3.40.50.300:FF:000830">
    <property type="entry name" value="Endonuclease MutS2"/>
    <property type="match status" value="1"/>
</dbReference>
<evidence type="ECO:0000256" key="1">
    <source>
        <dbReference type="ARBA" id="ARBA00022722"/>
    </source>
</evidence>
<comment type="function">
    <text evidence="8">Acts as a ribosome collision sensor, splitting the ribosome into its 2 subunits. Detects stalled/collided 70S ribosomes which it binds and splits by an ATP-hydrolysis driven conformational change. Acts upstream of the ribosome quality control system (RQC), a ribosome-associated complex that mediates the extraction of incompletely synthesized nascent chains from stalled ribosomes and their subsequent degradation. Probably generates substrates for RQC.</text>
</comment>
<feature type="binding site" evidence="8">
    <location>
        <begin position="333"/>
        <end position="340"/>
    </location>
    <ligand>
        <name>ATP</name>
        <dbReference type="ChEBI" id="CHEBI:30616"/>
    </ligand>
</feature>
<dbReference type="PIRSF" id="PIRSF005814">
    <property type="entry name" value="MutS_YshD"/>
    <property type="match status" value="1"/>
</dbReference>
<dbReference type="GO" id="GO:0005524">
    <property type="term" value="F:ATP binding"/>
    <property type="evidence" value="ECO:0007669"/>
    <property type="project" value="UniProtKB-UniRule"/>
</dbReference>
<dbReference type="GO" id="GO:0043023">
    <property type="term" value="F:ribosomal large subunit binding"/>
    <property type="evidence" value="ECO:0007669"/>
    <property type="project" value="UniProtKB-UniRule"/>
</dbReference>
<evidence type="ECO:0000313" key="11">
    <source>
        <dbReference type="EMBL" id="AHF05772.1"/>
    </source>
</evidence>
<evidence type="ECO:0000256" key="5">
    <source>
        <dbReference type="ARBA" id="ARBA00022840"/>
    </source>
</evidence>
<evidence type="ECO:0000256" key="8">
    <source>
        <dbReference type="HAMAP-Rule" id="MF_00092"/>
    </source>
</evidence>
<dbReference type="STRING" id="871968.DESME_00665"/>
<dbReference type="GO" id="GO:0016887">
    <property type="term" value="F:ATP hydrolysis activity"/>
    <property type="evidence" value="ECO:0007669"/>
    <property type="project" value="InterPro"/>
</dbReference>
<organism evidence="11 12">
    <name type="scientific">Desulfitobacterium metallireducens DSM 15288</name>
    <dbReference type="NCBI Taxonomy" id="871968"/>
    <lineage>
        <taxon>Bacteria</taxon>
        <taxon>Bacillati</taxon>
        <taxon>Bacillota</taxon>
        <taxon>Clostridia</taxon>
        <taxon>Eubacteriales</taxon>
        <taxon>Desulfitobacteriaceae</taxon>
        <taxon>Desulfitobacterium</taxon>
    </lineage>
</organism>
<dbReference type="Pfam" id="PF01713">
    <property type="entry name" value="Smr"/>
    <property type="match status" value="1"/>
</dbReference>
<keyword evidence="3 8" id="KW-0547">Nucleotide-binding</keyword>
<evidence type="ECO:0000256" key="2">
    <source>
        <dbReference type="ARBA" id="ARBA00022730"/>
    </source>
</evidence>
<dbReference type="SUPFAM" id="SSF48334">
    <property type="entry name" value="DNA repair protein MutS, domain III"/>
    <property type="match status" value="1"/>
</dbReference>
<dbReference type="Proteomes" id="UP000010847">
    <property type="component" value="Chromosome"/>
</dbReference>
<evidence type="ECO:0000256" key="4">
    <source>
        <dbReference type="ARBA" id="ARBA00022801"/>
    </source>
</evidence>
<keyword evidence="1 8" id="KW-0540">Nuclease</keyword>
<dbReference type="GO" id="GO:0072344">
    <property type="term" value="P:rescue of stalled ribosome"/>
    <property type="evidence" value="ECO:0007669"/>
    <property type="project" value="UniProtKB-UniRule"/>
</dbReference>
<dbReference type="InterPro" id="IPR046893">
    <property type="entry name" value="MSSS"/>
</dbReference>
<dbReference type="PANTHER" id="PTHR48466:SF2">
    <property type="entry name" value="OS10G0509000 PROTEIN"/>
    <property type="match status" value="1"/>
</dbReference>
<dbReference type="PROSITE" id="PS50828">
    <property type="entry name" value="SMR"/>
    <property type="match status" value="1"/>
</dbReference>
<dbReference type="EC" id="3.6.4.-" evidence="8"/>
<dbReference type="NCBIfam" id="TIGR01069">
    <property type="entry name" value="mutS2"/>
    <property type="match status" value="1"/>
</dbReference>
<dbReference type="Pfam" id="PF00488">
    <property type="entry name" value="MutS_V"/>
    <property type="match status" value="1"/>
</dbReference>
<dbReference type="AlphaFoldDB" id="W0E4V4"/>